<dbReference type="InParanoid" id="A0A1X7TLW3"/>
<accession>A0A1X7TLW3</accession>
<name>A0A1X7TLW3_AMPQE</name>
<dbReference type="EnsemblMetazoa" id="Aqu2.1.15905_001">
    <property type="protein sequence ID" value="Aqu2.1.15905_001"/>
    <property type="gene ID" value="Aqu2.1.15905"/>
</dbReference>
<organism evidence="1">
    <name type="scientific">Amphimedon queenslandica</name>
    <name type="common">Sponge</name>
    <dbReference type="NCBI Taxonomy" id="400682"/>
    <lineage>
        <taxon>Eukaryota</taxon>
        <taxon>Metazoa</taxon>
        <taxon>Porifera</taxon>
        <taxon>Demospongiae</taxon>
        <taxon>Heteroscleromorpha</taxon>
        <taxon>Haplosclerida</taxon>
        <taxon>Niphatidae</taxon>
        <taxon>Amphimedon</taxon>
    </lineage>
</organism>
<evidence type="ECO:0000313" key="1">
    <source>
        <dbReference type="EnsemblMetazoa" id="Aqu2.1.15905_001"/>
    </source>
</evidence>
<dbReference type="AlphaFoldDB" id="A0A1X7TLW3"/>
<proteinExistence type="predicted"/>
<reference evidence="1" key="1">
    <citation type="submission" date="2017-05" db="UniProtKB">
        <authorList>
            <consortium name="EnsemblMetazoa"/>
        </authorList>
    </citation>
    <scope>IDENTIFICATION</scope>
</reference>
<protein>
    <submittedName>
        <fullName evidence="1">Uncharacterized protein</fullName>
    </submittedName>
</protein>
<sequence>MKEIKKLEVDERVVDVTRDEGRDSTRTKRVKWSAEEREALKTVFRTATKCHGKKPPIGYISTVLKDKRDTPTAKLLIEKDGLTAKKIQDNVLRLLSKN</sequence>